<sequence>MRWTVAVTVLGLVASLNGVEASKKKKEVKARTLCPVEEVACPILGSTTYDAAVEHHFKLNGEVTGIMAGSGGCEFGGSIPTISHPADECVNTREALESCGGCASTGEGRDCTKIRGSVGVGCEAGKCIVFSCKVGWRPALSGDKCIRAASLEAKNATRSGARRHMHDRKARRQNAHGNIAALHS</sequence>
<feature type="region of interest" description="Disordered" evidence="1">
    <location>
        <begin position="156"/>
        <end position="184"/>
    </location>
</feature>
<dbReference type="Pfam" id="PF21671">
    <property type="entry name" value="CPL1-like"/>
    <property type="match status" value="1"/>
</dbReference>
<organism evidence="4 5">
    <name type="scientific">Rhodotorula taiwanensis</name>
    <dbReference type="NCBI Taxonomy" id="741276"/>
    <lineage>
        <taxon>Eukaryota</taxon>
        <taxon>Fungi</taxon>
        <taxon>Dikarya</taxon>
        <taxon>Basidiomycota</taxon>
        <taxon>Pucciniomycotina</taxon>
        <taxon>Microbotryomycetes</taxon>
        <taxon>Sporidiobolales</taxon>
        <taxon>Sporidiobolaceae</taxon>
        <taxon>Rhodotorula</taxon>
    </lineage>
</organism>
<evidence type="ECO:0000256" key="1">
    <source>
        <dbReference type="SAM" id="MobiDB-lite"/>
    </source>
</evidence>
<dbReference type="STRING" id="741276.A0A2S5BH55"/>
<dbReference type="InterPro" id="IPR038955">
    <property type="entry name" value="PriA/CPL1_fungi"/>
</dbReference>
<evidence type="ECO:0000313" key="4">
    <source>
        <dbReference type="EMBL" id="POY76097.1"/>
    </source>
</evidence>
<dbReference type="OrthoDB" id="2519631at2759"/>
<dbReference type="AlphaFoldDB" id="A0A2S5BH55"/>
<proteinExistence type="predicted"/>
<dbReference type="EMBL" id="PJQD01000008">
    <property type="protein sequence ID" value="POY76097.1"/>
    <property type="molecule type" value="Genomic_DNA"/>
</dbReference>
<feature type="compositionally biased region" description="Basic residues" evidence="1">
    <location>
        <begin position="160"/>
        <end position="174"/>
    </location>
</feature>
<protein>
    <recommendedName>
        <fullName evidence="3">Protein CPL1-like domain-containing protein</fullName>
    </recommendedName>
</protein>
<gene>
    <name evidence="4" type="ORF">BMF94_0820</name>
</gene>
<accession>A0A2S5BH55</accession>
<feature type="domain" description="Protein CPL1-like" evidence="3">
    <location>
        <begin position="88"/>
        <end position="146"/>
    </location>
</feature>
<comment type="caution">
    <text evidence="4">The sequence shown here is derived from an EMBL/GenBank/DDBJ whole genome shotgun (WGS) entry which is preliminary data.</text>
</comment>
<evidence type="ECO:0000259" key="3">
    <source>
        <dbReference type="Pfam" id="PF21671"/>
    </source>
</evidence>
<dbReference type="PANTHER" id="PTHR35192">
    <property type="entry name" value="PROTEIN, PUTATIVE-RELATED"/>
    <property type="match status" value="1"/>
</dbReference>
<feature type="chain" id="PRO_5015654199" description="Protein CPL1-like domain-containing protein" evidence="2">
    <location>
        <begin position="22"/>
        <end position="184"/>
    </location>
</feature>
<name>A0A2S5BH55_9BASI</name>
<reference evidence="4 5" key="1">
    <citation type="journal article" date="2018" name="Front. Microbiol.">
        <title>Prospects for Fungal Bioremediation of Acidic Radioactive Waste Sites: Characterization and Genome Sequence of Rhodotorula taiwanensis MD1149.</title>
        <authorList>
            <person name="Tkavc R."/>
            <person name="Matrosova V.Y."/>
            <person name="Grichenko O.E."/>
            <person name="Gostincar C."/>
            <person name="Volpe R.P."/>
            <person name="Klimenkova P."/>
            <person name="Gaidamakova E.K."/>
            <person name="Zhou C.E."/>
            <person name="Stewart B.J."/>
            <person name="Lyman M.G."/>
            <person name="Malfatti S.A."/>
            <person name="Rubinfeld B."/>
            <person name="Courtot M."/>
            <person name="Singh J."/>
            <person name="Dalgard C.L."/>
            <person name="Hamilton T."/>
            <person name="Frey K.G."/>
            <person name="Gunde-Cimerman N."/>
            <person name="Dugan L."/>
            <person name="Daly M.J."/>
        </authorList>
    </citation>
    <scope>NUCLEOTIDE SEQUENCE [LARGE SCALE GENOMIC DNA]</scope>
    <source>
        <strain evidence="4 5">MD1149</strain>
    </source>
</reference>
<dbReference type="PANTHER" id="PTHR35192:SF2">
    <property type="entry name" value="APPLE DOMAIN-CONTAINING PROTEIN"/>
    <property type="match status" value="1"/>
</dbReference>
<dbReference type="Proteomes" id="UP000237144">
    <property type="component" value="Unassembled WGS sequence"/>
</dbReference>
<keyword evidence="2" id="KW-0732">Signal</keyword>
<evidence type="ECO:0000313" key="5">
    <source>
        <dbReference type="Proteomes" id="UP000237144"/>
    </source>
</evidence>
<evidence type="ECO:0000256" key="2">
    <source>
        <dbReference type="SAM" id="SignalP"/>
    </source>
</evidence>
<feature type="signal peptide" evidence="2">
    <location>
        <begin position="1"/>
        <end position="21"/>
    </location>
</feature>
<dbReference type="InterPro" id="IPR048661">
    <property type="entry name" value="CPL1-like"/>
</dbReference>
<keyword evidence="5" id="KW-1185">Reference proteome</keyword>